<proteinExistence type="predicted"/>
<reference evidence="2" key="1">
    <citation type="submission" date="2020-02" db="EMBL/GenBank/DDBJ databases">
        <authorList>
            <person name="Meier V. D."/>
        </authorList>
    </citation>
    <scope>NUCLEOTIDE SEQUENCE</scope>
    <source>
        <strain evidence="2">AVDCRST_MAG42</strain>
    </source>
</reference>
<gene>
    <name evidence="2" type="ORF">AVDCRST_MAG42-43</name>
</gene>
<protein>
    <submittedName>
        <fullName evidence="2">Uncharacterized protein</fullName>
    </submittedName>
</protein>
<dbReference type="EMBL" id="CADCTA010000006">
    <property type="protein sequence ID" value="CAA9212702.1"/>
    <property type="molecule type" value="Genomic_DNA"/>
</dbReference>
<evidence type="ECO:0000313" key="2">
    <source>
        <dbReference type="EMBL" id="CAA9212702.1"/>
    </source>
</evidence>
<organism evidence="2">
    <name type="scientific">uncultured Chthoniobacterales bacterium</name>
    <dbReference type="NCBI Taxonomy" id="1836801"/>
    <lineage>
        <taxon>Bacteria</taxon>
        <taxon>Pseudomonadati</taxon>
        <taxon>Verrucomicrobiota</taxon>
        <taxon>Spartobacteria</taxon>
        <taxon>Chthoniobacterales</taxon>
        <taxon>environmental samples</taxon>
    </lineage>
</organism>
<feature type="region of interest" description="Disordered" evidence="1">
    <location>
        <begin position="41"/>
        <end position="79"/>
    </location>
</feature>
<dbReference type="AlphaFoldDB" id="A0A6J4H2R7"/>
<name>A0A6J4H2R7_9BACT</name>
<feature type="non-terminal residue" evidence="2">
    <location>
        <position position="79"/>
    </location>
</feature>
<accession>A0A6J4H2R7</accession>
<sequence length="79" mass="8747">EKHKPHSQPTQCELDLCGARALRAGRTQRGRKRCLPPLHSERGVLDLDGRSPADHAARRCSDTARDDRAVDLRAAPGRL</sequence>
<feature type="non-terminal residue" evidence="2">
    <location>
        <position position="1"/>
    </location>
</feature>
<feature type="compositionally biased region" description="Basic and acidic residues" evidence="1">
    <location>
        <begin position="41"/>
        <end position="71"/>
    </location>
</feature>
<evidence type="ECO:0000256" key="1">
    <source>
        <dbReference type="SAM" id="MobiDB-lite"/>
    </source>
</evidence>